<dbReference type="InterPro" id="IPR051940">
    <property type="entry name" value="Chitin_bind-dev_reg"/>
</dbReference>
<dbReference type="AlphaFoldDB" id="A0A226DQB8"/>
<dbReference type="Proteomes" id="UP000198287">
    <property type="component" value="Unassembled WGS sequence"/>
</dbReference>
<dbReference type="SMART" id="SM00494">
    <property type="entry name" value="ChtBD2"/>
    <property type="match status" value="1"/>
</dbReference>
<dbReference type="PROSITE" id="PS50940">
    <property type="entry name" value="CHIT_BIND_II"/>
    <property type="match status" value="1"/>
</dbReference>
<feature type="signal peptide" evidence="6">
    <location>
        <begin position="1"/>
        <end position="21"/>
    </location>
</feature>
<keyword evidence="5" id="KW-0325">Glycoprotein</keyword>
<evidence type="ECO:0000259" key="7">
    <source>
        <dbReference type="PROSITE" id="PS50940"/>
    </source>
</evidence>
<accession>A0A226DQB8</accession>
<evidence type="ECO:0000256" key="6">
    <source>
        <dbReference type="SAM" id="SignalP"/>
    </source>
</evidence>
<dbReference type="InterPro" id="IPR002557">
    <property type="entry name" value="Chitin-bd_dom"/>
</dbReference>
<proteinExistence type="predicted"/>
<organism evidence="8 9">
    <name type="scientific">Folsomia candida</name>
    <name type="common">Springtail</name>
    <dbReference type="NCBI Taxonomy" id="158441"/>
    <lineage>
        <taxon>Eukaryota</taxon>
        <taxon>Metazoa</taxon>
        <taxon>Ecdysozoa</taxon>
        <taxon>Arthropoda</taxon>
        <taxon>Hexapoda</taxon>
        <taxon>Collembola</taxon>
        <taxon>Entomobryomorpha</taxon>
        <taxon>Isotomoidea</taxon>
        <taxon>Isotomidae</taxon>
        <taxon>Proisotominae</taxon>
        <taxon>Folsomia</taxon>
    </lineage>
</organism>
<keyword evidence="1" id="KW-0147">Chitin-binding</keyword>
<gene>
    <name evidence="8" type="ORF">Fcan01_17969</name>
</gene>
<evidence type="ECO:0000256" key="4">
    <source>
        <dbReference type="ARBA" id="ARBA00023157"/>
    </source>
</evidence>
<dbReference type="SUPFAM" id="SSF57625">
    <property type="entry name" value="Invertebrate chitin-binding proteins"/>
    <property type="match status" value="1"/>
</dbReference>
<keyword evidence="4" id="KW-1015">Disulfide bond</keyword>
<evidence type="ECO:0000256" key="1">
    <source>
        <dbReference type="ARBA" id="ARBA00022669"/>
    </source>
</evidence>
<protein>
    <submittedName>
        <fullName evidence="8">Putative endochitinase</fullName>
    </submittedName>
</protein>
<evidence type="ECO:0000313" key="9">
    <source>
        <dbReference type="Proteomes" id="UP000198287"/>
    </source>
</evidence>
<evidence type="ECO:0000256" key="5">
    <source>
        <dbReference type="ARBA" id="ARBA00023180"/>
    </source>
</evidence>
<evidence type="ECO:0000256" key="2">
    <source>
        <dbReference type="ARBA" id="ARBA00022729"/>
    </source>
</evidence>
<feature type="domain" description="Chitin-binding type-2" evidence="7">
    <location>
        <begin position="27"/>
        <end position="82"/>
    </location>
</feature>
<name>A0A226DQB8_FOLCA</name>
<evidence type="ECO:0000313" key="8">
    <source>
        <dbReference type="EMBL" id="OXA47705.1"/>
    </source>
</evidence>
<keyword evidence="2 6" id="KW-0732">Signal</keyword>
<dbReference type="GO" id="GO:0005576">
    <property type="term" value="C:extracellular region"/>
    <property type="evidence" value="ECO:0007669"/>
    <property type="project" value="InterPro"/>
</dbReference>
<dbReference type="PANTHER" id="PTHR23301:SF0">
    <property type="entry name" value="CHITIN-BINDING TYPE-2 DOMAIN-CONTAINING PROTEIN-RELATED"/>
    <property type="match status" value="1"/>
</dbReference>
<sequence length="136" mass="15470">MYFKTKFVCGLITCYFVCISSMVTKTDLSCTRHGHVSANPSNCSSFYQCDNGTIWIIACQKGLYFNPRSSMCDKPRNVDCNIFPSIPHNVHIIPSRFECYTCSYFQTFPNSTTQLMCSDATVAKIQEKGVFRVRKP</sequence>
<dbReference type="EMBL" id="LNIX01000013">
    <property type="protein sequence ID" value="OXA47705.1"/>
    <property type="molecule type" value="Genomic_DNA"/>
</dbReference>
<dbReference type="PANTHER" id="PTHR23301">
    <property type="entry name" value="CHITIN BINDING PERITROPHIN-A"/>
    <property type="match status" value="1"/>
</dbReference>
<keyword evidence="3" id="KW-0677">Repeat</keyword>
<reference evidence="8 9" key="1">
    <citation type="submission" date="2015-12" db="EMBL/GenBank/DDBJ databases">
        <title>The genome of Folsomia candida.</title>
        <authorList>
            <person name="Faddeeva A."/>
            <person name="Derks M.F."/>
            <person name="Anvar Y."/>
            <person name="Smit S."/>
            <person name="Van Straalen N."/>
            <person name="Roelofs D."/>
        </authorList>
    </citation>
    <scope>NUCLEOTIDE SEQUENCE [LARGE SCALE GENOMIC DNA]</scope>
    <source>
        <strain evidence="8 9">VU population</strain>
        <tissue evidence="8">Whole body</tissue>
    </source>
</reference>
<dbReference type="OrthoDB" id="6020543at2759"/>
<dbReference type="GO" id="GO:0008061">
    <property type="term" value="F:chitin binding"/>
    <property type="evidence" value="ECO:0007669"/>
    <property type="project" value="UniProtKB-KW"/>
</dbReference>
<dbReference type="Pfam" id="PF01607">
    <property type="entry name" value="CBM_14"/>
    <property type="match status" value="1"/>
</dbReference>
<feature type="chain" id="PRO_5012172086" evidence="6">
    <location>
        <begin position="22"/>
        <end position="136"/>
    </location>
</feature>
<keyword evidence="9" id="KW-1185">Reference proteome</keyword>
<comment type="caution">
    <text evidence="8">The sequence shown here is derived from an EMBL/GenBank/DDBJ whole genome shotgun (WGS) entry which is preliminary data.</text>
</comment>
<dbReference type="Gene3D" id="2.170.140.10">
    <property type="entry name" value="Chitin binding domain"/>
    <property type="match status" value="1"/>
</dbReference>
<dbReference type="InterPro" id="IPR036508">
    <property type="entry name" value="Chitin-bd_dom_sf"/>
</dbReference>
<evidence type="ECO:0000256" key="3">
    <source>
        <dbReference type="ARBA" id="ARBA00022737"/>
    </source>
</evidence>